<dbReference type="SUPFAM" id="SSF102462">
    <property type="entry name" value="Peptidyl-tRNA hydrolase II"/>
    <property type="match status" value="1"/>
</dbReference>
<dbReference type="InterPro" id="IPR017021">
    <property type="entry name" value="UCP033763"/>
</dbReference>
<name>A0A0S2W1S1_9FIRM</name>
<dbReference type="RefSeq" id="WP_058117234.1">
    <property type="nucleotide sequence ID" value="NZ_CP011307.1"/>
</dbReference>
<dbReference type="InterPro" id="IPR023476">
    <property type="entry name" value="Pep_tRNA_hydro_II_dom_sf"/>
</dbReference>
<evidence type="ECO:0008006" key="3">
    <source>
        <dbReference type="Google" id="ProtNLM"/>
    </source>
</evidence>
<dbReference type="AlphaFoldDB" id="A0A0S2W1S1"/>
<dbReference type="Gene3D" id="3.40.1490.10">
    <property type="entry name" value="Bit1"/>
    <property type="match status" value="1"/>
</dbReference>
<dbReference type="eggNOG" id="COG4954">
    <property type="taxonomic scope" value="Bacteria"/>
</dbReference>
<dbReference type="EMBL" id="CP011307">
    <property type="protein sequence ID" value="ALP93288.1"/>
    <property type="molecule type" value="Genomic_DNA"/>
</dbReference>
<dbReference type="PIRSF" id="PIRSF033736">
    <property type="entry name" value="UCP033763"/>
    <property type="match status" value="1"/>
</dbReference>
<dbReference type="InterPro" id="IPR018988">
    <property type="entry name" value="DUF2000"/>
</dbReference>
<dbReference type="Proteomes" id="UP000064844">
    <property type="component" value="Chromosome"/>
</dbReference>
<evidence type="ECO:0000313" key="1">
    <source>
        <dbReference type="EMBL" id="ALP93288.1"/>
    </source>
</evidence>
<sequence length="140" mass="15205">MEESEIKCVLVLDGDQAPGVQANAAAILGMTLGARHPALVGPDARDADDGLHPGISTSPVPVLKSDANGLRTLRKRLREPRFASVFCADFSDVAQCCRSYPAYLEKAARTREEEHRYLGLCLCGEKKLVNRLTGCLPLLR</sequence>
<organism evidence="1 2">
    <name type="scientific">Intestinimonas butyriciproducens</name>
    <dbReference type="NCBI Taxonomy" id="1297617"/>
    <lineage>
        <taxon>Bacteria</taxon>
        <taxon>Bacillati</taxon>
        <taxon>Bacillota</taxon>
        <taxon>Clostridia</taxon>
        <taxon>Eubacteriales</taxon>
        <taxon>Intestinimonas</taxon>
    </lineage>
</organism>
<proteinExistence type="predicted"/>
<reference evidence="2" key="2">
    <citation type="submission" date="2015-04" db="EMBL/GenBank/DDBJ databases">
        <title>A butyrogenic pathway from the amino acid lysine in a human gut commensal.</title>
        <authorList>
            <person name="de Vos W.M."/>
            <person name="Bui N.T.P."/>
            <person name="Plugge C.M."/>
            <person name="Ritari J."/>
        </authorList>
    </citation>
    <scope>NUCLEOTIDE SEQUENCE [LARGE SCALE GENOMIC DNA]</scope>
    <source>
        <strain evidence="2">AF211</strain>
    </source>
</reference>
<dbReference type="STRING" id="1297617.IB211_00894"/>
<dbReference type="Pfam" id="PF09391">
    <property type="entry name" value="DUF2000"/>
    <property type="match status" value="1"/>
</dbReference>
<protein>
    <recommendedName>
        <fullName evidence="3">DUF2000 domain-containing protein</fullName>
    </recommendedName>
</protein>
<keyword evidence="2" id="KW-1185">Reference proteome</keyword>
<accession>A0A0S2W1S1</accession>
<evidence type="ECO:0000313" key="2">
    <source>
        <dbReference type="Proteomes" id="UP000064844"/>
    </source>
</evidence>
<reference evidence="1 2" key="1">
    <citation type="journal article" date="2015" name="Nat. Commun.">
        <title>Production of butyrate from lysine and the Amadori product fructoselysine by a human gut commensal.</title>
        <authorList>
            <person name="Bui T.P."/>
            <person name="Ritari J."/>
            <person name="Boeren S."/>
            <person name="de Waard P."/>
            <person name="Plugge C.M."/>
            <person name="de Vos W.M."/>
        </authorList>
    </citation>
    <scope>NUCLEOTIDE SEQUENCE [LARGE SCALE GENOMIC DNA]</scope>
    <source>
        <strain evidence="1 2">AF211</strain>
    </source>
</reference>
<dbReference type="KEGG" id="ibu:IB211_00894"/>
<gene>
    <name evidence="1" type="ORF">IB211_00894</name>
</gene>